<feature type="non-terminal residue" evidence="2">
    <location>
        <position position="1"/>
    </location>
</feature>
<dbReference type="Gene3D" id="1.20.1280.50">
    <property type="match status" value="1"/>
</dbReference>
<dbReference type="PANTHER" id="PTHR32133">
    <property type="entry name" value="OS07G0120400 PROTEIN"/>
    <property type="match status" value="1"/>
</dbReference>
<dbReference type="PANTHER" id="PTHR32133:SF408">
    <property type="entry name" value="OS07G0120400 PROTEIN"/>
    <property type="match status" value="1"/>
</dbReference>
<dbReference type="AlphaFoldDB" id="A0A5J9VYM9"/>
<dbReference type="SUPFAM" id="SSF81383">
    <property type="entry name" value="F-box domain"/>
    <property type="match status" value="1"/>
</dbReference>
<dbReference type="Proteomes" id="UP000324897">
    <property type="component" value="Chromosome 4"/>
</dbReference>
<dbReference type="OrthoDB" id="1885938at2759"/>
<accession>A0A5J9VYM9</accession>
<dbReference type="EMBL" id="RWGY01000007">
    <property type="protein sequence ID" value="TVU40737.1"/>
    <property type="molecule type" value="Genomic_DNA"/>
</dbReference>
<gene>
    <name evidence="2" type="ORF">EJB05_14211</name>
</gene>
<dbReference type="InterPro" id="IPR036047">
    <property type="entry name" value="F-box-like_dom_sf"/>
</dbReference>
<dbReference type="Gramene" id="TVU40737">
    <property type="protein sequence ID" value="TVU40737"/>
    <property type="gene ID" value="EJB05_14211"/>
</dbReference>
<organism evidence="2 3">
    <name type="scientific">Eragrostis curvula</name>
    <name type="common">weeping love grass</name>
    <dbReference type="NCBI Taxonomy" id="38414"/>
    <lineage>
        <taxon>Eukaryota</taxon>
        <taxon>Viridiplantae</taxon>
        <taxon>Streptophyta</taxon>
        <taxon>Embryophyta</taxon>
        <taxon>Tracheophyta</taxon>
        <taxon>Spermatophyta</taxon>
        <taxon>Magnoliopsida</taxon>
        <taxon>Liliopsida</taxon>
        <taxon>Poales</taxon>
        <taxon>Poaceae</taxon>
        <taxon>PACMAD clade</taxon>
        <taxon>Chloridoideae</taxon>
        <taxon>Eragrostideae</taxon>
        <taxon>Eragrostidinae</taxon>
        <taxon>Eragrostis</taxon>
    </lineage>
</organism>
<comment type="caution">
    <text evidence="2">The sequence shown here is derived from an EMBL/GenBank/DDBJ whole genome shotgun (WGS) entry which is preliminary data.</text>
</comment>
<keyword evidence="3" id="KW-1185">Reference proteome</keyword>
<reference evidence="2 3" key="1">
    <citation type="journal article" date="2019" name="Sci. Rep.">
        <title>A high-quality genome of Eragrostis curvula grass provides insights into Poaceae evolution and supports new strategies to enhance forage quality.</title>
        <authorList>
            <person name="Carballo J."/>
            <person name="Santos B.A.C.M."/>
            <person name="Zappacosta D."/>
            <person name="Garbus I."/>
            <person name="Selva J.P."/>
            <person name="Gallo C.A."/>
            <person name="Diaz A."/>
            <person name="Albertini E."/>
            <person name="Caccamo M."/>
            <person name="Echenique V."/>
        </authorList>
    </citation>
    <scope>NUCLEOTIDE SEQUENCE [LARGE SCALE GENOMIC DNA]</scope>
    <source>
        <strain evidence="3">cv. Victoria</strain>
        <tissue evidence="2">Leaf</tissue>
    </source>
</reference>
<proteinExistence type="predicted"/>
<feature type="domain" description="F-box" evidence="1">
    <location>
        <begin position="20"/>
        <end position="56"/>
    </location>
</feature>
<evidence type="ECO:0000313" key="3">
    <source>
        <dbReference type="Proteomes" id="UP000324897"/>
    </source>
</evidence>
<dbReference type="InterPro" id="IPR001810">
    <property type="entry name" value="F-box_dom"/>
</dbReference>
<sequence length="332" mass="36820">MAAPPPRQPCPSSPPSLMADLIEEILLRLPPDDPACLVKASLVCKLWRHVLSDTSFSRRYRTFHKTPPLLGYICNLFHGTSQVSRFVPVSTASPISQSGFNDYWALDCRHGRALMNSFLETSLIVWNPINGKLQHLRIPYKYTYCAAAVLCAIDCCDHRNCSGGPFHVVFVEEGSSPGQAYTHRRLDRGLYFTVIYGNRILKYDLTARDLSMIESPCVSGAIVMTTAEENGGLGFVAVLDGSICMWSLHCGSDEGTASARWVHPWVMDLVTILPGGWWISSHHLIGFVEIAHTILIDSGSLGIFRLDLKSRQLRKVGKGAPTSYSILPYMSF</sequence>
<dbReference type="Pfam" id="PF00646">
    <property type="entry name" value="F-box"/>
    <property type="match status" value="1"/>
</dbReference>
<evidence type="ECO:0000259" key="1">
    <source>
        <dbReference type="Pfam" id="PF00646"/>
    </source>
</evidence>
<protein>
    <recommendedName>
        <fullName evidence="1">F-box domain-containing protein</fullName>
    </recommendedName>
</protein>
<name>A0A5J9VYM9_9POAL</name>
<evidence type="ECO:0000313" key="2">
    <source>
        <dbReference type="EMBL" id="TVU40737.1"/>
    </source>
</evidence>